<organism evidence="1 2">
    <name type="scientific">Thermomonospora echinospora</name>
    <dbReference type="NCBI Taxonomy" id="1992"/>
    <lineage>
        <taxon>Bacteria</taxon>
        <taxon>Bacillati</taxon>
        <taxon>Actinomycetota</taxon>
        <taxon>Actinomycetes</taxon>
        <taxon>Streptosporangiales</taxon>
        <taxon>Thermomonosporaceae</taxon>
        <taxon>Thermomonospora</taxon>
    </lineage>
</organism>
<accession>A0A1H6CII3</accession>
<evidence type="ECO:0000313" key="1">
    <source>
        <dbReference type="EMBL" id="SEG72485.1"/>
    </source>
</evidence>
<evidence type="ECO:0008006" key="3">
    <source>
        <dbReference type="Google" id="ProtNLM"/>
    </source>
</evidence>
<dbReference type="Proteomes" id="UP000236723">
    <property type="component" value="Unassembled WGS sequence"/>
</dbReference>
<name>A0A1H6CII3_9ACTN</name>
<dbReference type="EMBL" id="FNVO01000010">
    <property type="protein sequence ID" value="SEG72485.1"/>
    <property type="molecule type" value="Genomic_DNA"/>
</dbReference>
<reference evidence="2" key="1">
    <citation type="submission" date="2016-10" db="EMBL/GenBank/DDBJ databases">
        <authorList>
            <person name="Varghese N."/>
            <person name="Submissions S."/>
        </authorList>
    </citation>
    <scope>NUCLEOTIDE SEQUENCE [LARGE SCALE GENOMIC DNA]</scope>
    <source>
        <strain evidence="2">DSM 43163</strain>
    </source>
</reference>
<dbReference type="AlphaFoldDB" id="A0A1H6CII3"/>
<dbReference type="OrthoDB" id="286413at2"/>
<evidence type="ECO:0000313" key="2">
    <source>
        <dbReference type="Proteomes" id="UP000236723"/>
    </source>
</evidence>
<keyword evidence="2" id="KW-1185">Reference proteome</keyword>
<proteinExistence type="predicted"/>
<sequence>MTETPEDLVLPIALAEVVEVGFEWEWDEETDEARGCDFEPYEQFEAPEKTAWWFRLWTGNEEVDGSEFRFFGATGTGDYVGFWLVRPSAPITEQPVVYLGSEGERGVIARDLDDLLWLFADGFGPGEAFTDPGRETQPNEAFQAIAERYAPGRRRSAAEIVAAAREEFPDFSELIDAMCR</sequence>
<dbReference type="RefSeq" id="WP_103939740.1">
    <property type="nucleotide sequence ID" value="NZ_FNVO01000010.1"/>
</dbReference>
<gene>
    <name evidence="1" type="ORF">SAMN04489712_1105</name>
</gene>
<protein>
    <recommendedName>
        <fullName evidence="3">SMI1/KNR4 family protein</fullName>
    </recommendedName>
</protein>